<keyword evidence="3" id="KW-1185">Reference proteome</keyword>
<keyword evidence="1" id="KW-0472">Membrane</keyword>
<comment type="caution">
    <text evidence="2">The sequence shown here is derived from an EMBL/GenBank/DDBJ whole genome shotgun (WGS) entry which is preliminary data.</text>
</comment>
<gene>
    <name evidence="2" type="ORF">GHT07_05245</name>
</gene>
<evidence type="ECO:0008006" key="4">
    <source>
        <dbReference type="Google" id="ProtNLM"/>
    </source>
</evidence>
<dbReference type="NCBIfam" id="NF041043">
    <property type="entry name" value="BPSS1780_fam"/>
    <property type="match status" value="1"/>
</dbReference>
<feature type="transmembrane region" description="Helical" evidence="1">
    <location>
        <begin position="94"/>
        <end position="117"/>
    </location>
</feature>
<evidence type="ECO:0000313" key="3">
    <source>
        <dbReference type="Proteomes" id="UP000487350"/>
    </source>
</evidence>
<accession>A0A844AQU4</accession>
<reference evidence="2 3" key="1">
    <citation type="submission" date="2019-11" db="EMBL/GenBank/DDBJ databases">
        <title>Caenimonas koreensis gen. nov., sp. nov., isolated from activated sludge.</title>
        <authorList>
            <person name="Seung H.R."/>
        </authorList>
    </citation>
    <scope>NUCLEOTIDE SEQUENCE [LARGE SCALE GENOMIC DNA]</scope>
    <source>
        <strain evidence="2 3">EMB320</strain>
    </source>
</reference>
<dbReference type="AlphaFoldDB" id="A0A844AQU4"/>
<feature type="transmembrane region" description="Helical" evidence="1">
    <location>
        <begin position="137"/>
        <end position="157"/>
    </location>
</feature>
<feature type="transmembrane region" description="Helical" evidence="1">
    <location>
        <begin position="218"/>
        <end position="240"/>
    </location>
</feature>
<feature type="transmembrane region" description="Helical" evidence="1">
    <location>
        <begin position="26"/>
        <end position="46"/>
    </location>
</feature>
<organism evidence="2 3">
    <name type="scientific">Caenimonas koreensis DSM 17982</name>
    <dbReference type="NCBI Taxonomy" id="1121255"/>
    <lineage>
        <taxon>Bacteria</taxon>
        <taxon>Pseudomonadati</taxon>
        <taxon>Pseudomonadota</taxon>
        <taxon>Betaproteobacteria</taxon>
        <taxon>Burkholderiales</taxon>
        <taxon>Comamonadaceae</taxon>
        <taxon>Caenimonas</taxon>
    </lineage>
</organism>
<dbReference type="OrthoDB" id="5298483at2"/>
<evidence type="ECO:0000313" key="2">
    <source>
        <dbReference type="EMBL" id="MRD46670.1"/>
    </source>
</evidence>
<dbReference type="RefSeq" id="WP_153584010.1">
    <property type="nucleotide sequence ID" value="NZ_WJBU01000004.1"/>
</dbReference>
<evidence type="ECO:0000256" key="1">
    <source>
        <dbReference type="SAM" id="Phobius"/>
    </source>
</evidence>
<name>A0A844AQU4_9BURK</name>
<proteinExistence type="predicted"/>
<dbReference type="InterPro" id="IPR047798">
    <property type="entry name" value="BPSS1780-like"/>
</dbReference>
<keyword evidence="1" id="KW-1133">Transmembrane helix</keyword>
<sequence>MKLNIVPAGTGIQWVKLGIRTFMRQPLALTALFFLYIAAASLLWLVPILGPLLGAAVVPAATLGFMAATQEAVNGNVPTPMVFLGAFRAGRARVKAMLVLGLMYAVLWIGILLLVGVLVDLPTDAVTPDAQHPPSPAYVNAMLLAFAMYVPVSLMFWHAPALVHWHGISPLKSLFFSSVACVRNWKAMIVFNLAWLVLIIAFGTIISTVSMLTGSGQLSVGIAMPLALLVAAVFSTSLFFTFRDSFVPDEPTPEPPTSGDSP</sequence>
<feature type="transmembrane region" description="Helical" evidence="1">
    <location>
        <begin position="193"/>
        <end position="212"/>
    </location>
</feature>
<protein>
    <recommendedName>
        <fullName evidence="4">Transmembrane protein</fullName>
    </recommendedName>
</protein>
<feature type="transmembrane region" description="Helical" evidence="1">
    <location>
        <begin position="52"/>
        <end position="73"/>
    </location>
</feature>
<keyword evidence="1" id="KW-0812">Transmembrane</keyword>
<dbReference type="EMBL" id="WJBU01000004">
    <property type="protein sequence ID" value="MRD46670.1"/>
    <property type="molecule type" value="Genomic_DNA"/>
</dbReference>
<dbReference type="Proteomes" id="UP000487350">
    <property type="component" value="Unassembled WGS sequence"/>
</dbReference>